<feature type="region of interest" description="Disordered" evidence="1">
    <location>
        <begin position="396"/>
        <end position="423"/>
    </location>
</feature>
<reference evidence="2" key="1">
    <citation type="journal article" date="2023" name="IMA Fungus">
        <title>Comparative genomic study of the Penicillium genus elucidates a diverse pangenome and 15 lateral gene transfer events.</title>
        <authorList>
            <person name="Petersen C."/>
            <person name="Sorensen T."/>
            <person name="Nielsen M.R."/>
            <person name="Sondergaard T.E."/>
            <person name="Sorensen J.L."/>
            <person name="Fitzpatrick D.A."/>
            <person name="Frisvad J.C."/>
            <person name="Nielsen K.L."/>
        </authorList>
    </citation>
    <scope>NUCLEOTIDE SEQUENCE</scope>
    <source>
        <strain evidence="2">IBT 17514</strain>
    </source>
</reference>
<reference evidence="2" key="2">
    <citation type="submission" date="2023-01" db="EMBL/GenBank/DDBJ databases">
        <authorList>
            <person name="Petersen C."/>
        </authorList>
    </citation>
    <scope>NUCLEOTIDE SEQUENCE</scope>
    <source>
        <strain evidence="2">IBT 17514</strain>
    </source>
</reference>
<dbReference type="AlphaFoldDB" id="A0AAD6HDA8"/>
<proteinExistence type="predicted"/>
<comment type="caution">
    <text evidence="2">The sequence shown here is derived from an EMBL/GenBank/DDBJ whole genome shotgun (WGS) entry which is preliminary data.</text>
</comment>
<accession>A0AAD6HDA8</accession>
<sequence length="483" mass="52524">MPPQPGEEILVNVLADIHYYFTAPTPKSLHDRFEKGSYLYIYHNASQNTVRLEVANNAGTQDQDAFQASFLNVHIQHSTQFPTLCTVTVDGFTGRPEDGASQYDWRLPSLDRPNDLIRIHTLDIYFWSLEDSNQFLDAAGHVLDSDQVETDRDISIEQSDEPLSSVVQQLENVAVTDPAYQNGQTPDSQFEPPPMSAPVAQAAPATLSFPPPPPSGPSIEQPQAVTERQVSVSPEQPKEPEAIAPLPYNPAAPAAPEPIQHREKTPPPPEDGTQGTGLAEAAKGMSLGYTPPHQPTNVGIGSFAPPPTSTPGMPYNTAIAGPPGYASPPPSAGLAHANSFGMPGTPLGPLHSPGLPTYQQSFMTGHPVHQAGSMSFAPPSHDPNAYMYAQQGYGVPQQQTQPGYSNYSYEQQQQQQHQRSGSEYDIHAQVYRPTSDEVNSHAQKMAKKAMKAPGQRPHSIEDKAHRMEGGVNRFLKRLEKKLG</sequence>
<feature type="region of interest" description="Disordered" evidence="1">
    <location>
        <begin position="179"/>
        <end position="277"/>
    </location>
</feature>
<evidence type="ECO:0000256" key="1">
    <source>
        <dbReference type="SAM" id="MobiDB-lite"/>
    </source>
</evidence>
<name>A0AAD6HDA8_9EURO</name>
<feature type="compositionally biased region" description="Polar residues" evidence="1">
    <location>
        <begin position="223"/>
        <end position="234"/>
    </location>
</feature>
<organism evidence="2 3">
    <name type="scientific">Penicillium malachiteum</name>
    <dbReference type="NCBI Taxonomy" id="1324776"/>
    <lineage>
        <taxon>Eukaryota</taxon>
        <taxon>Fungi</taxon>
        <taxon>Dikarya</taxon>
        <taxon>Ascomycota</taxon>
        <taxon>Pezizomycotina</taxon>
        <taxon>Eurotiomycetes</taxon>
        <taxon>Eurotiomycetidae</taxon>
        <taxon>Eurotiales</taxon>
        <taxon>Aspergillaceae</taxon>
        <taxon>Penicillium</taxon>
    </lineage>
</organism>
<dbReference type="Proteomes" id="UP001215712">
    <property type="component" value="Unassembled WGS sequence"/>
</dbReference>
<evidence type="ECO:0008006" key="4">
    <source>
        <dbReference type="Google" id="ProtNLM"/>
    </source>
</evidence>
<feature type="compositionally biased region" description="Polar residues" evidence="1">
    <location>
        <begin position="179"/>
        <end position="188"/>
    </location>
</feature>
<evidence type="ECO:0000313" key="3">
    <source>
        <dbReference type="Proteomes" id="UP001215712"/>
    </source>
</evidence>
<gene>
    <name evidence="2" type="ORF">N7493_010700</name>
</gene>
<protein>
    <recommendedName>
        <fullName evidence="4">RNA recognition motif-containing protein</fullName>
    </recommendedName>
</protein>
<feature type="compositionally biased region" description="Pro residues" evidence="1">
    <location>
        <begin position="247"/>
        <end position="256"/>
    </location>
</feature>
<keyword evidence="3" id="KW-1185">Reference proteome</keyword>
<dbReference type="EMBL" id="JAQJAN010000019">
    <property type="protein sequence ID" value="KAJ5709366.1"/>
    <property type="molecule type" value="Genomic_DNA"/>
</dbReference>
<evidence type="ECO:0000313" key="2">
    <source>
        <dbReference type="EMBL" id="KAJ5709366.1"/>
    </source>
</evidence>